<protein>
    <submittedName>
        <fullName evidence="1">Uncharacterized protein</fullName>
    </submittedName>
</protein>
<dbReference type="CDD" id="cd09632">
    <property type="entry name" value="PliI_like"/>
    <property type="match status" value="1"/>
</dbReference>
<reference evidence="1" key="1">
    <citation type="submission" date="2018-05" db="EMBL/GenBank/DDBJ databases">
        <authorList>
            <person name="Lanie J.A."/>
            <person name="Ng W.-L."/>
            <person name="Kazmierczak K.M."/>
            <person name="Andrzejewski T.M."/>
            <person name="Davidsen T.M."/>
            <person name="Wayne K.J."/>
            <person name="Tettelin H."/>
            <person name="Glass J.I."/>
            <person name="Rusch D."/>
            <person name="Podicherti R."/>
            <person name="Tsui H.-C.T."/>
            <person name="Winkler M.E."/>
        </authorList>
    </citation>
    <scope>NUCLEOTIDE SEQUENCE</scope>
</reference>
<dbReference type="Gene3D" id="2.40.128.460">
    <property type="entry name" value="Periplasmic lysozyme inhibitor of I-type lysozyme"/>
    <property type="match status" value="1"/>
</dbReference>
<organism evidence="1">
    <name type="scientific">marine metagenome</name>
    <dbReference type="NCBI Taxonomy" id="408172"/>
    <lineage>
        <taxon>unclassified sequences</taxon>
        <taxon>metagenomes</taxon>
        <taxon>ecological metagenomes</taxon>
    </lineage>
</organism>
<dbReference type="InterPro" id="IPR038643">
    <property type="entry name" value="PliI_sf"/>
</dbReference>
<accession>A0A381XE62</accession>
<sequence>MNQSFTMKKVLIITMGLSLIASLAYGSTQKQGERYLNQHKLSTGMVAIIAEGDFEPRSMGSYSIRIYGANSQFPADDFLSGTIRTRDGSVEKVIVQDIDRDGTEEVIVFIRNAGSGHYLSMDVFQYQFKKLKLITSVSGLEPNIDPVNELKRILKTAPDKD</sequence>
<dbReference type="AlphaFoldDB" id="A0A381XE62"/>
<evidence type="ECO:0000313" key="1">
    <source>
        <dbReference type="EMBL" id="SVA63008.1"/>
    </source>
</evidence>
<dbReference type="InterPro" id="IPR031948">
    <property type="entry name" value="PliI"/>
</dbReference>
<dbReference type="EMBL" id="UINC01014847">
    <property type="protein sequence ID" value="SVA63008.1"/>
    <property type="molecule type" value="Genomic_DNA"/>
</dbReference>
<proteinExistence type="predicted"/>
<gene>
    <name evidence="1" type="ORF">METZ01_LOCUS115862</name>
</gene>
<name>A0A381XE62_9ZZZZ</name>
<dbReference type="Pfam" id="PF16743">
    <property type="entry name" value="PliI"/>
    <property type="match status" value="1"/>
</dbReference>